<dbReference type="Proteomes" id="UP000198995">
    <property type="component" value="Unassembled WGS sequence"/>
</dbReference>
<dbReference type="EMBL" id="FNAF01000021">
    <property type="protein sequence ID" value="SDE12069.1"/>
    <property type="molecule type" value="Genomic_DNA"/>
</dbReference>
<dbReference type="PROSITE" id="PS51257">
    <property type="entry name" value="PROKAR_LIPOPROTEIN"/>
    <property type="match status" value="1"/>
</dbReference>
<proteinExistence type="predicted"/>
<accession>A0A1G7AB89</accession>
<evidence type="ECO:0000313" key="2">
    <source>
        <dbReference type="Proteomes" id="UP000198995"/>
    </source>
</evidence>
<gene>
    <name evidence="1" type="ORF">SAMN04489866_1212</name>
</gene>
<reference evidence="1 2" key="1">
    <citation type="submission" date="2016-10" db="EMBL/GenBank/DDBJ databases">
        <authorList>
            <person name="de Groot N.N."/>
        </authorList>
    </citation>
    <scope>NUCLEOTIDE SEQUENCE [LARGE SCALE GENOMIC DNA]</scope>
    <source>
        <strain evidence="1 2">DSM 20475</strain>
    </source>
</reference>
<name>A0A1G7AB89_PEPNI</name>
<dbReference type="RefSeq" id="WP_091792438.1">
    <property type="nucleotide sequence ID" value="NZ_FNAF01000021.1"/>
</dbReference>
<sequence>MKRHFSTFKKSGAFIFATVLVLTLCSCGGENVTQYKIKNDKIGTEVSFDLPGSEEDWEVVDDKFGGTSEDFSYYPQGDDLDATNSWRIYVTVTAGEDLYKRVTVDGKDPLNENESVVESDSGMKWLKTTNDDYHIYYGTCLDEYLNGYHVAEIKILPNGNLEKGQEPDKELFGKIEKTIINSFKYNNKYKDKPDFSDAAYTGSHLVKWPFDIPFEKGAIKAEEYLDNSEQSVRFRYEDAENPGTVYCVDLVRDALYKPENNDGKSYLDEYFSCNGKEGYEDMEIAGHPSAARFNYENFRDEIIIELADNKAKKYPLFEMSIFIESGDDTIKVDEKSKQKIIDMVTAIVKSAEFLE</sequence>
<dbReference type="OrthoDB" id="9809277at2"/>
<keyword evidence="2" id="KW-1185">Reference proteome</keyword>
<dbReference type="AlphaFoldDB" id="A0A1G7AB89"/>
<protein>
    <submittedName>
        <fullName evidence="1">Uncharacterized protein</fullName>
    </submittedName>
</protein>
<organism evidence="1 2">
    <name type="scientific">Peptococcus niger</name>
    <dbReference type="NCBI Taxonomy" id="2741"/>
    <lineage>
        <taxon>Bacteria</taxon>
        <taxon>Bacillati</taxon>
        <taxon>Bacillota</taxon>
        <taxon>Clostridia</taxon>
        <taxon>Eubacteriales</taxon>
        <taxon>Peptococcaceae</taxon>
        <taxon>Peptococcus</taxon>
    </lineage>
</organism>
<evidence type="ECO:0000313" key="1">
    <source>
        <dbReference type="EMBL" id="SDE12069.1"/>
    </source>
</evidence>